<dbReference type="PANTHER" id="PTHR11596">
    <property type="entry name" value="ALKALINE PHOSPHATASE"/>
    <property type="match status" value="1"/>
</dbReference>
<reference evidence="4" key="1">
    <citation type="journal article" date="2019" name="Int. J. Syst. Evol. Microbiol.">
        <title>The Global Catalogue of Microorganisms (GCM) 10K type strain sequencing project: providing services to taxonomists for standard genome sequencing and annotation.</title>
        <authorList>
            <consortium name="The Broad Institute Genomics Platform"/>
            <consortium name="The Broad Institute Genome Sequencing Center for Infectious Disease"/>
            <person name="Wu L."/>
            <person name="Ma J."/>
        </authorList>
    </citation>
    <scope>NUCLEOTIDE SEQUENCE [LARGE SCALE GENOMIC DNA]</scope>
    <source>
        <strain evidence="4">NBRC 108730</strain>
    </source>
</reference>
<name>A0ABQ6JEX7_9ACTN</name>
<keyword evidence="1" id="KW-0597">Phosphoprotein</keyword>
<dbReference type="Proteomes" id="UP001157017">
    <property type="component" value="Unassembled WGS sequence"/>
</dbReference>
<evidence type="ECO:0008006" key="5">
    <source>
        <dbReference type="Google" id="ProtNLM"/>
    </source>
</evidence>
<dbReference type="SMART" id="SM00098">
    <property type="entry name" value="alkPPc"/>
    <property type="match status" value="1"/>
</dbReference>
<feature type="compositionally biased region" description="Low complexity" evidence="2">
    <location>
        <begin position="342"/>
        <end position="361"/>
    </location>
</feature>
<feature type="compositionally biased region" description="Low complexity" evidence="2">
    <location>
        <begin position="375"/>
        <end position="387"/>
    </location>
</feature>
<feature type="compositionally biased region" description="Gly residues" evidence="2">
    <location>
        <begin position="365"/>
        <end position="374"/>
    </location>
</feature>
<proteinExistence type="predicted"/>
<comment type="caution">
    <text evidence="3">The sequence shown here is derived from an EMBL/GenBank/DDBJ whole genome shotgun (WGS) entry which is preliminary data.</text>
</comment>
<feature type="region of interest" description="Disordered" evidence="2">
    <location>
        <begin position="251"/>
        <end position="476"/>
    </location>
</feature>
<dbReference type="InterPro" id="IPR001952">
    <property type="entry name" value="Alkaline_phosphatase"/>
</dbReference>
<evidence type="ECO:0000256" key="2">
    <source>
        <dbReference type="SAM" id="MobiDB-lite"/>
    </source>
</evidence>
<dbReference type="EMBL" id="BSUZ01000001">
    <property type="protein sequence ID" value="GMA86730.1"/>
    <property type="molecule type" value="Genomic_DNA"/>
</dbReference>
<dbReference type="Pfam" id="PF00245">
    <property type="entry name" value="Alk_phosphatase"/>
    <property type="match status" value="1"/>
</dbReference>
<feature type="compositionally biased region" description="Basic residues" evidence="2">
    <location>
        <begin position="279"/>
        <end position="300"/>
    </location>
</feature>
<protein>
    <recommendedName>
        <fullName evidence="5">Alkaline phosphatase</fullName>
    </recommendedName>
</protein>
<feature type="compositionally biased region" description="Basic residues" evidence="2">
    <location>
        <begin position="413"/>
        <end position="423"/>
    </location>
</feature>
<dbReference type="InterPro" id="IPR017850">
    <property type="entry name" value="Alkaline_phosphatase_core_sf"/>
</dbReference>
<evidence type="ECO:0000256" key="1">
    <source>
        <dbReference type="ARBA" id="ARBA00022553"/>
    </source>
</evidence>
<evidence type="ECO:0000313" key="4">
    <source>
        <dbReference type="Proteomes" id="UP001157017"/>
    </source>
</evidence>
<dbReference type="SUPFAM" id="SSF53649">
    <property type="entry name" value="Alkaline phosphatase-like"/>
    <property type="match status" value="1"/>
</dbReference>
<feature type="compositionally biased region" description="Basic residues" evidence="2">
    <location>
        <begin position="388"/>
        <end position="402"/>
    </location>
</feature>
<feature type="compositionally biased region" description="Basic residues" evidence="2">
    <location>
        <begin position="251"/>
        <end position="271"/>
    </location>
</feature>
<organism evidence="3 4">
    <name type="scientific">Angustibacter aerolatus</name>
    <dbReference type="NCBI Taxonomy" id="1162965"/>
    <lineage>
        <taxon>Bacteria</taxon>
        <taxon>Bacillati</taxon>
        <taxon>Actinomycetota</taxon>
        <taxon>Actinomycetes</taxon>
        <taxon>Kineosporiales</taxon>
        <taxon>Kineosporiaceae</taxon>
    </lineage>
</organism>
<accession>A0ABQ6JEX7</accession>
<sequence length="476" mass="50729">MLASHVIQRDCKGPQSMAKCAKNDKVNGGAGSIAEQLVATRADISLGGGKQYFDQIVQAGQGKGQSVLDRAKADGYQVVTDANGLAHVNPNSPVLGTFAKNNMDLEYVGPTPTREGTAPSRCAINTARTASQPHLQDMAAKALSILDTQTKSSDKGFFLQIEGASIDKQDHAANPCGQIGETIQFDYAVRKALDYQKSHPDTLVVVTADHGHTSQIVEGPTQGYTATLRTNEGGDLTIAYATAEARWLAAAHRHRGAHRGRRPAGGQRARRHQPDRPVLHHAPRPRARRLTAGHQHHRVTRAGSSHEGPARSRPRPCRDASTGSPRRRRVNRYSHLGGRGSGAAAQGAQRRGGLAGLALGPPQGPDGGVAGPGRRGALLAGEPQAARSGRRRAARRPWRPAPRRPPPPSPGPRRPRHRWRPARPARAARPAGRALGRPAARARDVPRASPVPAPERAPARPSASVPARAAAARWPR</sequence>
<feature type="compositionally biased region" description="Pro residues" evidence="2">
    <location>
        <begin position="403"/>
        <end position="412"/>
    </location>
</feature>
<keyword evidence="4" id="KW-1185">Reference proteome</keyword>
<gene>
    <name evidence="3" type="ORF">GCM10025868_19800</name>
</gene>
<feature type="compositionally biased region" description="Low complexity" evidence="2">
    <location>
        <begin position="424"/>
        <end position="439"/>
    </location>
</feature>
<evidence type="ECO:0000313" key="3">
    <source>
        <dbReference type="EMBL" id="GMA86730.1"/>
    </source>
</evidence>
<dbReference type="PANTHER" id="PTHR11596:SF5">
    <property type="entry name" value="ALKALINE PHOSPHATASE"/>
    <property type="match status" value="1"/>
</dbReference>
<dbReference type="Gene3D" id="3.40.720.10">
    <property type="entry name" value="Alkaline Phosphatase, subunit A"/>
    <property type="match status" value="1"/>
</dbReference>
<feature type="compositionally biased region" description="Low complexity" evidence="2">
    <location>
        <begin position="456"/>
        <end position="476"/>
    </location>
</feature>